<sequence length="150" mass="16232">MGWFSPTTFGGDPPLDLLAAIQDDIAYARPFIPVPDRLDRDSQSYICAHAADIDRFALQVADSTKNADTALMPEVACVILMGAGAPVSDALKARLSEALQVDPHALAGEPNRQRYLMRLRTALDSYQPGQPTPIPQINLMDRIVDLTAGS</sequence>
<dbReference type="Proteomes" id="UP001296873">
    <property type="component" value="Unassembled WGS sequence"/>
</dbReference>
<evidence type="ECO:0000313" key="1">
    <source>
        <dbReference type="EMBL" id="MBK1666505.1"/>
    </source>
</evidence>
<proteinExistence type="predicted"/>
<keyword evidence="2" id="KW-1185">Reference proteome</keyword>
<comment type="caution">
    <text evidence="1">The sequence shown here is derived from an EMBL/GenBank/DDBJ whole genome shotgun (WGS) entry which is preliminary data.</text>
</comment>
<protein>
    <submittedName>
        <fullName evidence="1">Uncharacterized protein</fullName>
    </submittedName>
</protein>
<evidence type="ECO:0000313" key="2">
    <source>
        <dbReference type="Proteomes" id="UP001296873"/>
    </source>
</evidence>
<reference evidence="1 2" key="1">
    <citation type="journal article" date="2020" name="Microorganisms">
        <title>Osmotic Adaptation and Compatible Solute Biosynthesis of Phototrophic Bacteria as Revealed from Genome Analyses.</title>
        <authorList>
            <person name="Imhoff J.F."/>
            <person name="Rahn T."/>
            <person name="Kunzel S."/>
            <person name="Keller A."/>
            <person name="Neulinger S.C."/>
        </authorList>
    </citation>
    <scope>NUCLEOTIDE SEQUENCE [LARGE SCALE GENOMIC DNA]</scope>
    <source>
        <strain evidence="1 2">DSM 9895</strain>
    </source>
</reference>
<dbReference type="RefSeq" id="WP_200338554.1">
    <property type="nucleotide sequence ID" value="NZ_NRRL01000001.1"/>
</dbReference>
<gene>
    <name evidence="1" type="ORF">CKO28_00425</name>
</gene>
<organism evidence="1 2">
    <name type="scientific">Rhodovibrio sodomensis</name>
    <dbReference type="NCBI Taxonomy" id="1088"/>
    <lineage>
        <taxon>Bacteria</taxon>
        <taxon>Pseudomonadati</taxon>
        <taxon>Pseudomonadota</taxon>
        <taxon>Alphaproteobacteria</taxon>
        <taxon>Rhodospirillales</taxon>
        <taxon>Rhodovibrionaceae</taxon>
        <taxon>Rhodovibrio</taxon>
    </lineage>
</organism>
<dbReference type="EMBL" id="NRRL01000001">
    <property type="protein sequence ID" value="MBK1666505.1"/>
    <property type="molecule type" value="Genomic_DNA"/>
</dbReference>
<accession>A0ABS1D825</accession>
<name>A0ABS1D825_9PROT</name>